<dbReference type="EMBL" id="JAUSUR010000003">
    <property type="protein sequence ID" value="MDQ0361198.1"/>
    <property type="molecule type" value="Genomic_DNA"/>
</dbReference>
<proteinExistence type="predicted"/>
<reference evidence="1 2" key="1">
    <citation type="submission" date="2023-07" db="EMBL/GenBank/DDBJ databases">
        <title>Genomic Encyclopedia of Type Strains, Phase IV (KMG-IV): sequencing the most valuable type-strain genomes for metagenomic binning, comparative biology and taxonomic classification.</title>
        <authorList>
            <person name="Goeker M."/>
        </authorList>
    </citation>
    <scope>NUCLEOTIDE SEQUENCE [LARGE SCALE GENOMIC DNA]</scope>
    <source>
        <strain evidence="1 2">DSM 16784</strain>
    </source>
</reference>
<dbReference type="RefSeq" id="WP_307407718.1">
    <property type="nucleotide sequence ID" value="NZ_JAUSUR010000003.1"/>
</dbReference>
<sequence>MDYQLHTWSFPVIISMKITNDKEEELYGNVQRELGWWKSLMEV</sequence>
<accession>A0ABU0E2T3</accession>
<protein>
    <submittedName>
        <fullName evidence="1">Uncharacterized protein</fullName>
    </submittedName>
</protein>
<comment type="caution">
    <text evidence="1">The sequence shown here is derived from an EMBL/GenBank/DDBJ whole genome shotgun (WGS) entry which is preliminary data.</text>
</comment>
<evidence type="ECO:0000313" key="2">
    <source>
        <dbReference type="Proteomes" id="UP001230220"/>
    </source>
</evidence>
<keyword evidence="2" id="KW-1185">Reference proteome</keyword>
<evidence type="ECO:0000313" key="1">
    <source>
        <dbReference type="EMBL" id="MDQ0361198.1"/>
    </source>
</evidence>
<name>A0ABU0E2T3_9FIRM</name>
<dbReference type="Proteomes" id="UP001230220">
    <property type="component" value="Unassembled WGS sequence"/>
</dbReference>
<organism evidence="1 2">
    <name type="scientific">Breznakia pachnodae</name>
    <dbReference type="NCBI Taxonomy" id="265178"/>
    <lineage>
        <taxon>Bacteria</taxon>
        <taxon>Bacillati</taxon>
        <taxon>Bacillota</taxon>
        <taxon>Erysipelotrichia</taxon>
        <taxon>Erysipelotrichales</taxon>
        <taxon>Erysipelotrichaceae</taxon>
        <taxon>Breznakia</taxon>
    </lineage>
</organism>
<gene>
    <name evidence="1" type="ORF">J2S15_001945</name>
</gene>